<accession>A0ABN2HR17</accession>
<comment type="caution">
    <text evidence="2">The sequence shown here is derived from an EMBL/GenBank/DDBJ whole genome shotgun (WGS) entry which is preliminary data.</text>
</comment>
<organism evidence="2 3">
    <name type="scientific">Nonomuraea maheshkhaliensis</name>
    <dbReference type="NCBI Taxonomy" id="419590"/>
    <lineage>
        <taxon>Bacteria</taxon>
        <taxon>Bacillati</taxon>
        <taxon>Actinomycetota</taxon>
        <taxon>Actinomycetes</taxon>
        <taxon>Streptosporangiales</taxon>
        <taxon>Streptosporangiaceae</taxon>
        <taxon>Nonomuraea</taxon>
    </lineage>
</organism>
<gene>
    <name evidence="2" type="ORF">GCM10009733_104810</name>
</gene>
<protein>
    <recommendedName>
        <fullName evidence="4">Helix-hairpin-helix domain-containing protein</fullName>
    </recommendedName>
</protein>
<evidence type="ECO:0000256" key="1">
    <source>
        <dbReference type="SAM" id="MobiDB-lite"/>
    </source>
</evidence>
<dbReference type="EMBL" id="BAAAMU010000180">
    <property type="protein sequence ID" value="GAA1691693.1"/>
    <property type="molecule type" value="Genomic_DNA"/>
</dbReference>
<evidence type="ECO:0000313" key="3">
    <source>
        <dbReference type="Proteomes" id="UP001500064"/>
    </source>
</evidence>
<proteinExistence type="predicted"/>
<reference evidence="2 3" key="1">
    <citation type="journal article" date="2019" name="Int. J. Syst. Evol. Microbiol.">
        <title>The Global Catalogue of Microorganisms (GCM) 10K type strain sequencing project: providing services to taxonomists for standard genome sequencing and annotation.</title>
        <authorList>
            <consortium name="The Broad Institute Genomics Platform"/>
            <consortium name="The Broad Institute Genome Sequencing Center for Infectious Disease"/>
            <person name="Wu L."/>
            <person name="Ma J."/>
        </authorList>
    </citation>
    <scope>NUCLEOTIDE SEQUENCE [LARGE SCALE GENOMIC DNA]</scope>
    <source>
        <strain evidence="2 3">JCM 13929</strain>
    </source>
</reference>
<dbReference type="Pfam" id="PF14520">
    <property type="entry name" value="HHH_5"/>
    <property type="match status" value="1"/>
</dbReference>
<name>A0ABN2HR17_9ACTN</name>
<evidence type="ECO:0008006" key="4">
    <source>
        <dbReference type="Google" id="ProtNLM"/>
    </source>
</evidence>
<dbReference type="Gene3D" id="1.10.150.20">
    <property type="entry name" value="5' to 3' exonuclease, C-terminal subdomain"/>
    <property type="match status" value="1"/>
</dbReference>
<feature type="region of interest" description="Disordered" evidence="1">
    <location>
        <begin position="205"/>
        <end position="227"/>
    </location>
</feature>
<sequence>MDDLTKIETIGTKIATRLAGVGVTSYKELADHSADELISLLSGVAGLTRDRVEGWRRDALRLVETAPAEVSDGGGSGQHDESYVIRVLVNERDGSIRATTMEHVGTGAEDRWPGWDPGRVLAFIGEHVKEEPTASPEPASPEPAPGARVKPIMGAVAHLGLGTRALPALRPFTVTVTLDLREAGALVYDVVLAARLLDGGGKSVLASESGSLEPGERSLSVTAQAPPPGRYRLDAAVSLRRAGENEIAGLAGAVENLPIDVLPG</sequence>
<dbReference type="RefSeq" id="WP_346114770.1">
    <property type="nucleotide sequence ID" value="NZ_BAAAMU010000180.1"/>
</dbReference>
<evidence type="ECO:0000313" key="2">
    <source>
        <dbReference type="EMBL" id="GAA1691693.1"/>
    </source>
</evidence>
<keyword evidence="3" id="KW-1185">Reference proteome</keyword>
<dbReference type="Proteomes" id="UP001500064">
    <property type="component" value="Unassembled WGS sequence"/>
</dbReference>